<protein>
    <submittedName>
        <fullName evidence="1">Uncharacterized protein</fullName>
    </submittedName>
</protein>
<keyword evidence="2" id="KW-1185">Reference proteome</keyword>
<name>A0ACD5WUR2_AVESA</name>
<dbReference type="Proteomes" id="UP001732700">
    <property type="component" value="Chromosome 4C"/>
</dbReference>
<proteinExistence type="predicted"/>
<sequence>MAMQHLLLVVLMASVLLMVSSTTANLTVDAVNATAYDILKQNNFPCGLLPLGVKSFQLHEGVLEVTFPGECNFFVTLGADQFHFKYGSTVTVVIKPGSITKAHGVRVFVKSEFLGFEGVERAGDKLTFDLQGMQQSFPVSSFTQSPKCN</sequence>
<evidence type="ECO:0000313" key="1">
    <source>
        <dbReference type="EnsemblPlants" id="AVESA.00010b.r2.4CG1278390.1.CDS.1"/>
    </source>
</evidence>
<organism evidence="1 2">
    <name type="scientific">Avena sativa</name>
    <name type="common">Oat</name>
    <dbReference type="NCBI Taxonomy" id="4498"/>
    <lineage>
        <taxon>Eukaryota</taxon>
        <taxon>Viridiplantae</taxon>
        <taxon>Streptophyta</taxon>
        <taxon>Embryophyta</taxon>
        <taxon>Tracheophyta</taxon>
        <taxon>Spermatophyta</taxon>
        <taxon>Magnoliopsida</taxon>
        <taxon>Liliopsida</taxon>
        <taxon>Poales</taxon>
        <taxon>Poaceae</taxon>
        <taxon>BOP clade</taxon>
        <taxon>Pooideae</taxon>
        <taxon>Poodae</taxon>
        <taxon>Poeae</taxon>
        <taxon>Poeae Chloroplast Group 1 (Aveneae type)</taxon>
        <taxon>Aveninae</taxon>
        <taxon>Avena</taxon>
    </lineage>
</organism>
<evidence type="ECO:0000313" key="2">
    <source>
        <dbReference type="Proteomes" id="UP001732700"/>
    </source>
</evidence>
<dbReference type="EnsemblPlants" id="AVESA.00010b.r2.4CG1278390.1">
    <property type="protein sequence ID" value="AVESA.00010b.r2.4CG1278390.1.CDS.1"/>
    <property type="gene ID" value="AVESA.00010b.r2.4CG1278390"/>
</dbReference>
<reference evidence="1" key="1">
    <citation type="submission" date="2021-05" db="EMBL/GenBank/DDBJ databases">
        <authorList>
            <person name="Scholz U."/>
            <person name="Mascher M."/>
            <person name="Fiebig A."/>
        </authorList>
    </citation>
    <scope>NUCLEOTIDE SEQUENCE [LARGE SCALE GENOMIC DNA]</scope>
</reference>
<reference evidence="1" key="2">
    <citation type="submission" date="2025-09" db="UniProtKB">
        <authorList>
            <consortium name="EnsemblPlants"/>
        </authorList>
    </citation>
    <scope>IDENTIFICATION</scope>
</reference>
<accession>A0ACD5WUR2</accession>